<dbReference type="Gene3D" id="1.20.1260.30">
    <property type="match status" value="1"/>
</dbReference>
<evidence type="ECO:0000256" key="7">
    <source>
        <dbReference type="ARBA" id="ARBA00047942"/>
    </source>
</evidence>
<dbReference type="InterPro" id="IPR051537">
    <property type="entry name" value="DNA_Adenine_Mtase"/>
</dbReference>
<dbReference type="Gene3D" id="3.40.50.150">
    <property type="entry name" value="Vaccinia Virus protein VP39"/>
    <property type="match status" value="1"/>
</dbReference>
<dbReference type="Proteomes" id="UP000183206">
    <property type="component" value="Unassembled WGS sequence"/>
</dbReference>
<protein>
    <recommendedName>
        <fullName evidence="2">site-specific DNA-methyltransferase (adenine-specific)</fullName>
        <ecNumber evidence="2">2.1.1.72</ecNumber>
    </recommendedName>
</protein>
<keyword evidence="4" id="KW-0808">Transferase</keyword>
<dbReference type="NCBIfam" id="TIGR00497">
    <property type="entry name" value="hsdM"/>
    <property type="match status" value="1"/>
</dbReference>
<evidence type="ECO:0000256" key="3">
    <source>
        <dbReference type="ARBA" id="ARBA00022603"/>
    </source>
</evidence>
<evidence type="ECO:0000256" key="6">
    <source>
        <dbReference type="ARBA" id="ARBA00022747"/>
    </source>
</evidence>
<dbReference type="PANTHER" id="PTHR42933">
    <property type="entry name" value="SLR6095 PROTEIN"/>
    <property type="match status" value="1"/>
</dbReference>
<dbReference type="PANTHER" id="PTHR42933:SF1">
    <property type="entry name" value="SITE-SPECIFIC DNA-METHYLTRANSFERASE (ADENINE-SPECIFIC)"/>
    <property type="match status" value="1"/>
</dbReference>
<dbReference type="SUPFAM" id="SSF116734">
    <property type="entry name" value="DNA methylase specificity domain"/>
    <property type="match status" value="1"/>
</dbReference>
<dbReference type="EC" id="2.1.1.72" evidence="2"/>
<feature type="domain" description="N6 adenine-specific DNA methyltransferase N-terminal" evidence="9">
    <location>
        <begin position="9"/>
        <end position="168"/>
    </location>
</feature>
<evidence type="ECO:0000256" key="2">
    <source>
        <dbReference type="ARBA" id="ARBA00011900"/>
    </source>
</evidence>
<dbReference type="InterPro" id="IPR004546">
    <property type="entry name" value="Restrct_endonuc_T1M"/>
</dbReference>
<organism evidence="10 11">
    <name type="scientific">Candidatus Nomurabacteria bacterium CG1_02_47_685</name>
    <dbReference type="NCBI Taxonomy" id="1805282"/>
    <lineage>
        <taxon>Bacteria</taxon>
        <taxon>Candidatus Nomuraibacteriota</taxon>
    </lineage>
</organism>
<dbReference type="Pfam" id="PF12161">
    <property type="entry name" value="HsdM_N"/>
    <property type="match status" value="1"/>
</dbReference>
<keyword evidence="6" id="KW-0680">Restriction system</keyword>
<keyword evidence="3" id="KW-0489">Methyltransferase</keyword>
<name>A0A1J4V886_9BACT</name>
<dbReference type="GO" id="GO:0003677">
    <property type="term" value="F:DNA binding"/>
    <property type="evidence" value="ECO:0007669"/>
    <property type="project" value="InterPro"/>
</dbReference>
<dbReference type="AlphaFoldDB" id="A0A1J4V886"/>
<comment type="caution">
    <text evidence="10">The sequence shown here is derived from an EMBL/GenBank/DDBJ whole genome shotgun (WGS) entry which is preliminary data.</text>
</comment>
<dbReference type="GO" id="GO:0009007">
    <property type="term" value="F:site-specific DNA-methyltransferase (adenine-specific) activity"/>
    <property type="evidence" value="ECO:0007669"/>
    <property type="project" value="UniProtKB-EC"/>
</dbReference>
<dbReference type="STRING" id="1805282.AUJ44_03105"/>
<evidence type="ECO:0000256" key="1">
    <source>
        <dbReference type="ARBA" id="ARBA00006594"/>
    </source>
</evidence>
<sequence>MSDEQKRLLEKQLWAVADTLRSSMNADEYKNYILGFIFYKYLSEKQEVYAKSLLKNDEVDFADLDESKKKDQEYISAIKKASLEKLGFFLQPSQLFSQLVKKGKGEIGEDKFILEDLKAVLNAIEQTSAGTDSEDDFKGLFDDVDLTSVRLGQTEKTKNERVVEILSHLSKIDFKLEDSKSDVLGDAYEYLISQFAAGAGKKAGEFYTPSQVSRLMAMIVTEGKKKLRSVYDPTCGSGSLLLRLGDYAQIVDYYGQEYNTTTYNLARMNMILHGVHFSHFKIENGNTLTDDKFPDLKAEAVVANPPFSANWKGDTDPTLVADERFSQYGRLAPKSKADLAFVVHMLHHLADNGIMAVVLPLAVLFRPDAEEQIRKHMVGKQNYLDAIIGLPPNLFYGTNIPAAILVFKKCRKQDDDILFIDASRNYEQGKKQNHLPTECINQIFNTYQSREAINEYSAKISLNEIRDNGYNLYIPRYVPIIEPDESIDIADTASKLNEISKLEKNCLDKLRICSENLSIPAPSGNNIGLLKKYKKGLLQALFKQEIRFKDKNNKNFEDWKYTKLNEVLFEHKEKPKGTEEVYSVSVHKGLVNQIEHLGRSYAAENTSKYNLVKPGDIVYTKSPTGGLPYGIIKQSKAEKEVIVSPLYGVFTPKNKHLGTILDAYFESKANTNNYLYPIVQKGAKNTLNITNDIFLSKGLTLPVSDEEQKDIASMLNLLDKLIGLKIQKI</sequence>
<comment type="similarity">
    <text evidence="1">Belongs to the N(4)/N(6)-methyltransferase family.</text>
</comment>
<feature type="domain" description="DNA methylase adenine-specific" evidence="8">
    <location>
        <begin position="180"/>
        <end position="480"/>
    </location>
</feature>
<gene>
    <name evidence="10" type="ORF">AUJ44_03105</name>
</gene>
<dbReference type="Pfam" id="PF02384">
    <property type="entry name" value="N6_Mtase"/>
    <property type="match status" value="1"/>
</dbReference>
<keyword evidence="5" id="KW-0949">S-adenosyl-L-methionine</keyword>
<evidence type="ECO:0000256" key="5">
    <source>
        <dbReference type="ARBA" id="ARBA00022691"/>
    </source>
</evidence>
<dbReference type="SUPFAM" id="SSF53335">
    <property type="entry name" value="S-adenosyl-L-methionine-dependent methyltransferases"/>
    <property type="match status" value="1"/>
</dbReference>
<proteinExistence type="inferred from homology"/>
<comment type="catalytic activity">
    <reaction evidence="7">
        <text>a 2'-deoxyadenosine in DNA + S-adenosyl-L-methionine = an N(6)-methyl-2'-deoxyadenosine in DNA + S-adenosyl-L-homocysteine + H(+)</text>
        <dbReference type="Rhea" id="RHEA:15197"/>
        <dbReference type="Rhea" id="RHEA-COMP:12418"/>
        <dbReference type="Rhea" id="RHEA-COMP:12419"/>
        <dbReference type="ChEBI" id="CHEBI:15378"/>
        <dbReference type="ChEBI" id="CHEBI:57856"/>
        <dbReference type="ChEBI" id="CHEBI:59789"/>
        <dbReference type="ChEBI" id="CHEBI:90615"/>
        <dbReference type="ChEBI" id="CHEBI:90616"/>
        <dbReference type="EC" id="2.1.1.72"/>
    </reaction>
</comment>
<accession>A0A1J4V886</accession>
<evidence type="ECO:0000259" key="9">
    <source>
        <dbReference type="Pfam" id="PF12161"/>
    </source>
</evidence>
<dbReference type="GO" id="GO:0009307">
    <property type="term" value="P:DNA restriction-modification system"/>
    <property type="evidence" value="ECO:0007669"/>
    <property type="project" value="UniProtKB-KW"/>
</dbReference>
<evidence type="ECO:0000259" key="8">
    <source>
        <dbReference type="Pfam" id="PF02384"/>
    </source>
</evidence>
<dbReference type="PRINTS" id="PR00507">
    <property type="entry name" value="N12N6MTFRASE"/>
</dbReference>
<dbReference type="InterPro" id="IPR022749">
    <property type="entry name" value="D12N6_MeTrfase_N"/>
</dbReference>
<reference evidence="10 11" key="1">
    <citation type="journal article" date="2016" name="Environ. Microbiol.">
        <title>Genomic resolution of a cold subsurface aquifer community provides metabolic insights for novel microbes adapted to high CO concentrations.</title>
        <authorList>
            <person name="Probst A.J."/>
            <person name="Castelle C.J."/>
            <person name="Singh A."/>
            <person name="Brown C.T."/>
            <person name="Anantharaman K."/>
            <person name="Sharon I."/>
            <person name="Hug L.A."/>
            <person name="Burstein D."/>
            <person name="Emerson J.B."/>
            <person name="Thomas B.C."/>
            <person name="Banfield J.F."/>
        </authorList>
    </citation>
    <scope>NUCLEOTIDE SEQUENCE [LARGE SCALE GENOMIC DNA]</scope>
    <source>
        <strain evidence="10">CG1_02_47_685</strain>
    </source>
</reference>
<dbReference type="InterPro" id="IPR038333">
    <property type="entry name" value="T1MK-like_N_sf"/>
</dbReference>
<dbReference type="EMBL" id="MNVO01000046">
    <property type="protein sequence ID" value="OIO32235.1"/>
    <property type="molecule type" value="Genomic_DNA"/>
</dbReference>
<evidence type="ECO:0000313" key="10">
    <source>
        <dbReference type="EMBL" id="OIO32235.1"/>
    </source>
</evidence>
<dbReference type="InterPro" id="IPR029063">
    <property type="entry name" value="SAM-dependent_MTases_sf"/>
</dbReference>
<evidence type="ECO:0000313" key="11">
    <source>
        <dbReference type="Proteomes" id="UP000183206"/>
    </source>
</evidence>
<dbReference type="InterPro" id="IPR003356">
    <property type="entry name" value="DNA_methylase_A-5"/>
</dbReference>
<dbReference type="GO" id="GO:0032259">
    <property type="term" value="P:methylation"/>
    <property type="evidence" value="ECO:0007669"/>
    <property type="project" value="UniProtKB-KW"/>
</dbReference>
<dbReference type="GO" id="GO:0008170">
    <property type="term" value="F:N-methyltransferase activity"/>
    <property type="evidence" value="ECO:0007669"/>
    <property type="project" value="InterPro"/>
</dbReference>
<evidence type="ECO:0000256" key="4">
    <source>
        <dbReference type="ARBA" id="ARBA00022679"/>
    </source>
</evidence>